<evidence type="ECO:0000313" key="2">
    <source>
        <dbReference type="EMBL" id="MBX7489767.1"/>
    </source>
</evidence>
<evidence type="ECO:0000256" key="1">
    <source>
        <dbReference type="SAM" id="MobiDB-lite"/>
    </source>
</evidence>
<comment type="caution">
    <text evidence="2">The sequence shown here is derived from an EMBL/GenBank/DDBJ whole genome shotgun (WGS) entry which is preliminary data.</text>
</comment>
<organism evidence="2 3">
    <name type="scientific">Qipengyuania pacifica</name>
    <dbReference type="NCBI Taxonomy" id="2860199"/>
    <lineage>
        <taxon>Bacteria</taxon>
        <taxon>Pseudomonadati</taxon>
        <taxon>Pseudomonadota</taxon>
        <taxon>Alphaproteobacteria</taxon>
        <taxon>Sphingomonadales</taxon>
        <taxon>Erythrobacteraceae</taxon>
        <taxon>Qipengyuania</taxon>
    </lineage>
</organism>
<feature type="region of interest" description="Disordered" evidence="1">
    <location>
        <begin position="260"/>
        <end position="286"/>
    </location>
</feature>
<keyword evidence="3" id="KW-1185">Reference proteome</keyword>
<accession>A0ABS7JK49</accession>
<protein>
    <submittedName>
        <fullName evidence="2">Uncharacterized protein</fullName>
    </submittedName>
</protein>
<evidence type="ECO:0000313" key="3">
    <source>
        <dbReference type="Proteomes" id="UP000776651"/>
    </source>
</evidence>
<sequence>MTVILNKTQWLARVSVIAQIKTPASELDHHILRDRLAECDAVMRAAPFNLRNDFGEFREDDLQKAARQHASAIEAKGIHWPRPRYARVHAHFDLAVHIRAIDELLRDYDLRNHAVTRNPKRWKDSAGMTYVIPTRRPRPLDARAGDGFRAGYNKRGTIRHRVVPAEVDGLPVKVVISGKLGMSRAHRPIQGGGAVFPGLELDCEKKNQRFIVTGIRCGDVARTIRDQISALTDCHLLVWPELTIDDDALKAMSKSLKGASRSSVQARSMRKRTMRSWPARASRTCV</sequence>
<dbReference type="EMBL" id="JAIGNQ010000004">
    <property type="protein sequence ID" value="MBX7489767.1"/>
    <property type="molecule type" value="Genomic_DNA"/>
</dbReference>
<gene>
    <name evidence="2" type="ORF">K3177_14760</name>
</gene>
<reference evidence="2 3" key="1">
    <citation type="submission" date="2021-08" db="EMBL/GenBank/DDBJ databases">
        <title>Comparative Genomics Analysis of the Genus Qipengyuania Reveals Extensive Genetic Diversity and Metabolic Versatility, Including the Description of Fifteen Novel Species.</title>
        <authorList>
            <person name="Liu Y."/>
        </authorList>
    </citation>
    <scope>NUCLEOTIDE SEQUENCE [LARGE SCALE GENOMIC DNA]</scope>
    <source>
        <strain evidence="2 3">GH25</strain>
    </source>
</reference>
<dbReference type="RefSeq" id="WP_221598838.1">
    <property type="nucleotide sequence ID" value="NZ_JAIGNQ010000004.1"/>
</dbReference>
<name>A0ABS7JK49_9SPHN</name>
<proteinExistence type="predicted"/>
<dbReference type="Proteomes" id="UP000776651">
    <property type="component" value="Unassembled WGS sequence"/>
</dbReference>